<keyword evidence="2" id="KW-1185">Reference proteome</keyword>
<sequence>AARAQLGVARKPGLPSRHGARLLLRGERPAPVLEHF</sequence>
<protein>
    <submittedName>
        <fullName evidence="1">Uncharacterized protein</fullName>
    </submittedName>
</protein>
<feature type="non-terminal residue" evidence="1">
    <location>
        <position position="1"/>
    </location>
</feature>
<organism evidence="1 2">
    <name type="scientific">Trifolium medium</name>
    <dbReference type="NCBI Taxonomy" id="97028"/>
    <lineage>
        <taxon>Eukaryota</taxon>
        <taxon>Viridiplantae</taxon>
        <taxon>Streptophyta</taxon>
        <taxon>Embryophyta</taxon>
        <taxon>Tracheophyta</taxon>
        <taxon>Spermatophyta</taxon>
        <taxon>Magnoliopsida</taxon>
        <taxon>eudicotyledons</taxon>
        <taxon>Gunneridae</taxon>
        <taxon>Pentapetalae</taxon>
        <taxon>rosids</taxon>
        <taxon>fabids</taxon>
        <taxon>Fabales</taxon>
        <taxon>Fabaceae</taxon>
        <taxon>Papilionoideae</taxon>
        <taxon>50 kb inversion clade</taxon>
        <taxon>NPAAA clade</taxon>
        <taxon>Hologalegina</taxon>
        <taxon>IRL clade</taxon>
        <taxon>Trifolieae</taxon>
        <taxon>Trifolium</taxon>
    </lineage>
</organism>
<dbReference type="EMBL" id="LXQA010766178">
    <property type="protein sequence ID" value="MCI69967.1"/>
    <property type="molecule type" value="Genomic_DNA"/>
</dbReference>
<evidence type="ECO:0000313" key="1">
    <source>
        <dbReference type="EMBL" id="MCI69967.1"/>
    </source>
</evidence>
<reference evidence="1 2" key="1">
    <citation type="journal article" date="2018" name="Front. Plant Sci.">
        <title>Red Clover (Trifolium pratense) and Zigzag Clover (T. medium) - A Picture of Genomic Similarities and Differences.</title>
        <authorList>
            <person name="Dluhosova J."/>
            <person name="Istvanek J."/>
            <person name="Nedelnik J."/>
            <person name="Repkova J."/>
        </authorList>
    </citation>
    <scope>NUCLEOTIDE SEQUENCE [LARGE SCALE GENOMIC DNA]</scope>
    <source>
        <strain evidence="2">cv. 10/8</strain>
        <tissue evidence="1">Leaf</tissue>
    </source>
</reference>
<comment type="caution">
    <text evidence="1">The sequence shown here is derived from an EMBL/GenBank/DDBJ whole genome shotgun (WGS) entry which is preliminary data.</text>
</comment>
<dbReference type="AlphaFoldDB" id="A0A392UAU5"/>
<proteinExistence type="predicted"/>
<accession>A0A392UAU5</accession>
<name>A0A392UAU5_9FABA</name>
<dbReference type="Proteomes" id="UP000265520">
    <property type="component" value="Unassembled WGS sequence"/>
</dbReference>
<evidence type="ECO:0000313" key="2">
    <source>
        <dbReference type="Proteomes" id="UP000265520"/>
    </source>
</evidence>